<protein>
    <submittedName>
        <fullName evidence="1">NUDIX domain protein</fullName>
    </submittedName>
</protein>
<feature type="non-terminal residue" evidence="1">
    <location>
        <position position="1"/>
    </location>
</feature>
<name>A0A454D587_VIBHA</name>
<dbReference type="EMBL" id="AJSR01000106">
    <property type="protein sequence ID" value="EKM33795.1"/>
    <property type="molecule type" value="Genomic_DNA"/>
</dbReference>
<reference evidence="1 2" key="1">
    <citation type="submission" date="2012-10" db="EMBL/GenBank/DDBJ databases">
        <title>Genome sequence of Vibrio Cholerae HENC-02.</title>
        <authorList>
            <person name="Eppinger M."/>
            <person name="Hasan N.A."/>
            <person name="Sengamalay N."/>
            <person name="Hine E."/>
            <person name="Su Q."/>
            <person name="Daugherty S.C."/>
            <person name="Young S."/>
            <person name="Sadzewicz L."/>
            <person name="Tallon L."/>
            <person name="Cebula T.A."/>
            <person name="Ravel J."/>
            <person name="Colwell R.R."/>
        </authorList>
    </citation>
    <scope>NUCLEOTIDE SEQUENCE [LARGE SCALE GENOMIC DNA]</scope>
    <source>
        <strain evidence="1 2">HENC-02</strain>
    </source>
</reference>
<dbReference type="Proteomes" id="UP000008367">
    <property type="component" value="Unassembled WGS sequence"/>
</dbReference>
<organism evidence="1 2">
    <name type="scientific">Vibrio harveyi</name>
    <name type="common">Beneckea harveyi</name>
    <dbReference type="NCBI Taxonomy" id="669"/>
    <lineage>
        <taxon>Bacteria</taxon>
        <taxon>Pseudomonadati</taxon>
        <taxon>Pseudomonadota</taxon>
        <taxon>Gammaproteobacteria</taxon>
        <taxon>Vibrionales</taxon>
        <taxon>Vibrionaceae</taxon>
        <taxon>Vibrio</taxon>
    </lineage>
</organism>
<accession>A0A454D587</accession>
<proteinExistence type="predicted"/>
<evidence type="ECO:0000313" key="1">
    <source>
        <dbReference type="EMBL" id="EKM33795.1"/>
    </source>
</evidence>
<gene>
    <name evidence="1" type="ORF">VCHENC02_0797B</name>
</gene>
<comment type="caution">
    <text evidence="1">The sequence shown here is derived from an EMBL/GenBank/DDBJ whole genome shotgun (WGS) entry which is preliminary data.</text>
</comment>
<evidence type="ECO:0000313" key="2">
    <source>
        <dbReference type="Proteomes" id="UP000008367"/>
    </source>
</evidence>
<sequence length="9" mass="1088">WSVAQATYY</sequence>